<feature type="domain" description="DUF4246" evidence="3">
    <location>
        <begin position="150"/>
        <end position="218"/>
    </location>
</feature>
<evidence type="ECO:0000313" key="4">
    <source>
        <dbReference type="EMBL" id="PNY19946.1"/>
    </source>
</evidence>
<dbReference type="Proteomes" id="UP000236621">
    <property type="component" value="Unassembled WGS sequence"/>
</dbReference>
<keyword evidence="5" id="KW-1185">Reference proteome</keyword>
<feature type="region of interest" description="Disordered" evidence="1">
    <location>
        <begin position="60"/>
        <end position="81"/>
    </location>
</feature>
<dbReference type="Pfam" id="PF21666">
    <property type="entry name" value="DUF4246_N"/>
    <property type="match status" value="1"/>
</dbReference>
<dbReference type="STRING" id="45235.A0A2K3PXC5"/>
<proteinExistence type="predicted"/>
<evidence type="ECO:0000259" key="3">
    <source>
        <dbReference type="Pfam" id="PF21666"/>
    </source>
</evidence>
<feature type="domain" description="DUF4246" evidence="2">
    <location>
        <begin position="236"/>
        <end position="694"/>
    </location>
</feature>
<dbReference type="InterPro" id="IPR049207">
    <property type="entry name" value="DUF4246_N"/>
</dbReference>
<evidence type="ECO:0000256" key="1">
    <source>
        <dbReference type="SAM" id="MobiDB-lite"/>
    </source>
</evidence>
<dbReference type="PANTHER" id="PTHR33119">
    <property type="entry name" value="IFI3P"/>
    <property type="match status" value="1"/>
</dbReference>
<dbReference type="AlphaFoldDB" id="A0A2K3PXC5"/>
<sequence>MRRSRAASATTCQARADATPWGWRSCSRQHQPGPANTSHAAIHINEPFDPVDHRPPSFAPLGPARLRPPSVCPRPSAMDRPESMTEEQKAEFETWINRQHAAGEALRSAHAFLDAKYGRAFADDEVASLIQDVFAAKAAAAPDDGPLKRPGFGLPLGFLPDVDDRFPVLMGDHDHDWAAATLLIREVCMLKVVEDLTNKPEWWLKVRDPDIAAKWKAEALAMDWPAYREHADFTPAMADACIHEIRKKAHLYEQTGLIPVFDYSACVIKSDRLLPDALRDELVAAVKPLEDVPDEDKDWHPGSDGTVLDLVHPSLWPLLYGRSRILPDSRINIANCLDHCGLGDVVPAPDPAERTLEMPDNLRGVQQVPSLSLRFQWLPCDVRIDDAGRAKIDSYVNNLHPVEHVPLYPVIERFIERALPAWDVVYRWPKQFRFQRLQTRSAGPKCSTPALCASCGGCEPMNRVGYEQYDDDDYFAELDRIDRRWYDATHPLDVPDACIETEHNSASVGASDWRLFFHLTPGDVKTSGFFAGASRIQVIVKLANIHLTPDKPTYDGGSWHVEGQLNEHICATALFYYDSDNITDSRLGLRTPADAEGLSVDLQYAQDDLRSIERTFALDPGPDTTLQDVGAVLTQPGRAIFFPNLFQHRVQPFSLADASRPGHRKILALFLVDPAVPIISTANVPPQQRHWWAGEEHIRAGGRLPPEVAEMVLGNVDYVVGWDEARAIREELMAERTLLQDETTGKLEAAGFSFCEH</sequence>
<name>A0A2K3PXC5_9HYPO</name>
<comment type="caution">
    <text evidence="4">The sequence shown here is derived from an EMBL/GenBank/DDBJ whole genome shotgun (WGS) entry which is preliminary data.</text>
</comment>
<dbReference type="InterPro" id="IPR049192">
    <property type="entry name" value="DUF4246_C"/>
</dbReference>
<organism evidence="4 5">
    <name type="scientific">Tolypocladium capitatum</name>
    <dbReference type="NCBI Taxonomy" id="45235"/>
    <lineage>
        <taxon>Eukaryota</taxon>
        <taxon>Fungi</taxon>
        <taxon>Dikarya</taxon>
        <taxon>Ascomycota</taxon>
        <taxon>Pezizomycotina</taxon>
        <taxon>Sordariomycetes</taxon>
        <taxon>Hypocreomycetidae</taxon>
        <taxon>Hypocreales</taxon>
        <taxon>Ophiocordycipitaceae</taxon>
        <taxon>Tolypocladium</taxon>
    </lineage>
</organism>
<evidence type="ECO:0000259" key="2">
    <source>
        <dbReference type="Pfam" id="PF14033"/>
    </source>
</evidence>
<dbReference type="PANTHER" id="PTHR33119:SF1">
    <property type="entry name" value="FE2OG DIOXYGENASE DOMAIN-CONTAINING PROTEIN"/>
    <property type="match status" value="1"/>
</dbReference>
<reference evidence="4 5" key="1">
    <citation type="submission" date="2017-08" db="EMBL/GenBank/DDBJ databases">
        <title>Harnessing the power of phylogenomics to disentangle the directionality and signatures of interkingdom host jumping in the parasitic fungal genus Tolypocladium.</title>
        <authorList>
            <person name="Quandt C.A."/>
            <person name="Patterson W."/>
            <person name="Spatafora J.W."/>
        </authorList>
    </citation>
    <scope>NUCLEOTIDE SEQUENCE [LARGE SCALE GENOMIC DNA]</scope>
    <source>
        <strain evidence="4 5">CBS 113982</strain>
    </source>
</reference>
<dbReference type="EMBL" id="NRSZ01001285">
    <property type="protein sequence ID" value="PNY19946.1"/>
    <property type="molecule type" value="Genomic_DNA"/>
</dbReference>
<accession>A0A2K3PXC5</accession>
<evidence type="ECO:0000313" key="5">
    <source>
        <dbReference type="Proteomes" id="UP000236621"/>
    </source>
</evidence>
<dbReference type="Pfam" id="PF14033">
    <property type="entry name" value="DUF4246"/>
    <property type="match status" value="1"/>
</dbReference>
<protein>
    <submittedName>
        <fullName evidence="4">Uncharacterized protein</fullName>
    </submittedName>
</protein>
<dbReference type="OrthoDB" id="415532at2759"/>
<gene>
    <name evidence="4" type="ORF">TCAP_07436</name>
</gene>
<dbReference type="InterPro" id="IPR025340">
    <property type="entry name" value="DUF4246"/>
</dbReference>